<evidence type="ECO:0000313" key="1">
    <source>
        <dbReference type="EMBL" id="HBP28322.1"/>
    </source>
</evidence>
<dbReference type="Pfam" id="PF14113">
    <property type="entry name" value="Tae4"/>
    <property type="match status" value="1"/>
</dbReference>
<proteinExistence type="predicted"/>
<gene>
    <name evidence="1" type="ORF">DD666_02765</name>
</gene>
<protein>
    <recommendedName>
        <fullName evidence="3">Cytoplasmic protein</fullName>
    </recommendedName>
</protein>
<name>A0A356LBJ5_9BURK</name>
<reference evidence="1 2" key="1">
    <citation type="journal article" date="2018" name="Nat. Biotechnol.">
        <title>A standardized bacterial taxonomy based on genome phylogeny substantially revises the tree of life.</title>
        <authorList>
            <person name="Parks D.H."/>
            <person name="Chuvochina M."/>
            <person name="Waite D.W."/>
            <person name="Rinke C."/>
            <person name="Skarshewski A."/>
            <person name="Chaumeil P.A."/>
            <person name="Hugenholtz P."/>
        </authorList>
    </citation>
    <scope>NUCLEOTIDE SEQUENCE [LARGE SCALE GENOMIC DNA]</scope>
    <source>
        <strain evidence="1">UBA10707</strain>
    </source>
</reference>
<dbReference type="InterPro" id="IPR025562">
    <property type="entry name" value="Tae4"/>
</dbReference>
<dbReference type="EMBL" id="DOEK01000004">
    <property type="protein sequence ID" value="HBP28322.1"/>
    <property type="molecule type" value="Genomic_DNA"/>
</dbReference>
<dbReference type="AlphaFoldDB" id="A0A356LBJ5"/>
<organism evidence="1 2">
    <name type="scientific">Advenella kashmirensis</name>
    <dbReference type="NCBI Taxonomy" id="310575"/>
    <lineage>
        <taxon>Bacteria</taxon>
        <taxon>Pseudomonadati</taxon>
        <taxon>Pseudomonadota</taxon>
        <taxon>Betaproteobacteria</taxon>
        <taxon>Burkholderiales</taxon>
        <taxon>Alcaligenaceae</taxon>
    </lineage>
</organism>
<accession>A0A356LBJ5</accession>
<evidence type="ECO:0008006" key="3">
    <source>
        <dbReference type="Google" id="ProtNLM"/>
    </source>
</evidence>
<dbReference type="Gene3D" id="3.90.1720.70">
    <property type="match status" value="1"/>
</dbReference>
<dbReference type="Proteomes" id="UP000264036">
    <property type="component" value="Unassembled WGS sequence"/>
</dbReference>
<evidence type="ECO:0000313" key="2">
    <source>
        <dbReference type="Proteomes" id="UP000264036"/>
    </source>
</evidence>
<sequence length="164" mass="17959">MATRPQFDHAWNTFAQVNKPVKMVGEMIGGKVKFNTDSLIFRNACPIRMSYVLNRSGISIPSNAAGYAASSGADGQWYMYRVNDMIRFLESTFGKANIVINGAPTPAQLAGKKGLLVVKGHGWDNAAGHVTLWNGTQCADSCHLYADPDNGTFVPEKAYLWELK</sequence>
<comment type="caution">
    <text evidence="1">The sequence shown here is derived from an EMBL/GenBank/DDBJ whole genome shotgun (WGS) entry which is preliminary data.</text>
</comment>